<accession>A0A0F9K0A8</accession>
<dbReference type="AlphaFoldDB" id="A0A0F9K0A8"/>
<evidence type="ECO:0000313" key="1">
    <source>
        <dbReference type="EMBL" id="KKM04633.1"/>
    </source>
</evidence>
<proteinExistence type="predicted"/>
<reference evidence="1" key="1">
    <citation type="journal article" date="2015" name="Nature">
        <title>Complex archaea that bridge the gap between prokaryotes and eukaryotes.</title>
        <authorList>
            <person name="Spang A."/>
            <person name="Saw J.H."/>
            <person name="Jorgensen S.L."/>
            <person name="Zaremba-Niedzwiedzka K."/>
            <person name="Martijn J."/>
            <person name="Lind A.E."/>
            <person name="van Eijk R."/>
            <person name="Schleper C."/>
            <person name="Guy L."/>
            <person name="Ettema T.J."/>
        </authorList>
    </citation>
    <scope>NUCLEOTIDE SEQUENCE</scope>
</reference>
<organism evidence="1">
    <name type="scientific">marine sediment metagenome</name>
    <dbReference type="NCBI Taxonomy" id="412755"/>
    <lineage>
        <taxon>unclassified sequences</taxon>
        <taxon>metagenomes</taxon>
        <taxon>ecological metagenomes</taxon>
    </lineage>
</organism>
<comment type="caution">
    <text evidence="1">The sequence shown here is derived from an EMBL/GenBank/DDBJ whole genome shotgun (WGS) entry which is preliminary data.</text>
</comment>
<name>A0A0F9K0A8_9ZZZZ</name>
<gene>
    <name evidence="1" type="ORF">LCGC14_1762280</name>
</gene>
<sequence length="140" mass="16285">MANKKISDAPDIDVYAAKKELETRIHAILVKLPALVRHRLRSDSLWRIAECMNVTENTYDTGRLPVYYKKPTSPRAKRYDCLRALATFVIVKWWDYSLEKNTTPYPIAYLDQLELIVKKGLDAFKCDGDFQKGFKLVEKE</sequence>
<dbReference type="EMBL" id="LAZR01016410">
    <property type="protein sequence ID" value="KKM04633.1"/>
    <property type="molecule type" value="Genomic_DNA"/>
</dbReference>
<protein>
    <submittedName>
        <fullName evidence="1">Uncharacterized protein</fullName>
    </submittedName>
</protein>